<gene>
    <name evidence="1" type="ORF">BJX63DRAFT_393454</name>
</gene>
<comment type="caution">
    <text evidence="1">The sequence shown here is derived from an EMBL/GenBank/DDBJ whole genome shotgun (WGS) entry which is preliminary data.</text>
</comment>
<evidence type="ECO:0008006" key="3">
    <source>
        <dbReference type="Google" id="ProtNLM"/>
    </source>
</evidence>
<sequence>MVRRPAANLRRLTRALRGSLVLRVDFSCILAPVVEGSGRQPAPCRSLSSRDGVSSFAWKNLASVEFGSGIAITRVAS</sequence>
<protein>
    <recommendedName>
        <fullName evidence="3">Secreted protein</fullName>
    </recommendedName>
</protein>
<name>A0ABR4HFE1_9EURO</name>
<evidence type="ECO:0000313" key="2">
    <source>
        <dbReference type="Proteomes" id="UP001610334"/>
    </source>
</evidence>
<evidence type="ECO:0000313" key="1">
    <source>
        <dbReference type="EMBL" id="KAL2813869.1"/>
    </source>
</evidence>
<keyword evidence="2" id="KW-1185">Reference proteome</keyword>
<dbReference type="Proteomes" id="UP001610334">
    <property type="component" value="Unassembled WGS sequence"/>
</dbReference>
<proteinExistence type="predicted"/>
<reference evidence="1 2" key="1">
    <citation type="submission" date="2024-07" db="EMBL/GenBank/DDBJ databases">
        <title>Section-level genome sequencing and comparative genomics of Aspergillus sections Usti and Cavernicolus.</title>
        <authorList>
            <consortium name="Lawrence Berkeley National Laboratory"/>
            <person name="Nybo J.L."/>
            <person name="Vesth T.C."/>
            <person name="Theobald S."/>
            <person name="Frisvad J.C."/>
            <person name="Larsen T.O."/>
            <person name="Kjaerboelling I."/>
            <person name="Rothschild-Mancinelli K."/>
            <person name="Lyhne E.K."/>
            <person name="Kogle M.E."/>
            <person name="Barry K."/>
            <person name="Clum A."/>
            <person name="Na H."/>
            <person name="Ledsgaard L."/>
            <person name="Lin J."/>
            <person name="Lipzen A."/>
            <person name="Kuo A."/>
            <person name="Riley R."/>
            <person name="Mondo S."/>
            <person name="Labutti K."/>
            <person name="Haridas S."/>
            <person name="Pangalinan J."/>
            <person name="Salamov A.A."/>
            <person name="Simmons B.A."/>
            <person name="Magnuson J.K."/>
            <person name="Chen J."/>
            <person name="Drula E."/>
            <person name="Henrissat B."/>
            <person name="Wiebenga A."/>
            <person name="Lubbers R.J."/>
            <person name="Gomes A.C."/>
            <person name="Makela M.R."/>
            <person name="Stajich J."/>
            <person name="Grigoriev I.V."/>
            <person name="Mortensen U.H."/>
            <person name="De Vries R.P."/>
            <person name="Baker S.E."/>
            <person name="Andersen M.R."/>
        </authorList>
    </citation>
    <scope>NUCLEOTIDE SEQUENCE [LARGE SCALE GENOMIC DNA]</scope>
    <source>
        <strain evidence="1 2">CBS 588.65</strain>
    </source>
</reference>
<organism evidence="1 2">
    <name type="scientific">Aspergillus granulosus</name>
    <dbReference type="NCBI Taxonomy" id="176169"/>
    <lineage>
        <taxon>Eukaryota</taxon>
        <taxon>Fungi</taxon>
        <taxon>Dikarya</taxon>
        <taxon>Ascomycota</taxon>
        <taxon>Pezizomycotina</taxon>
        <taxon>Eurotiomycetes</taxon>
        <taxon>Eurotiomycetidae</taxon>
        <taxon>Eurotiales</taxon>
        <taxon>Aspergillaceae</taxon>
        <taxon>Aspergillus</taxon>
        <taxon>Aspergillus subgen. Nidulantes</taxon>
    </lineage>
</organism>
<accession>A0ABR4HFE1</accession>
<dbReference type="EMBL" id="JBFXLT010000037">
    <property type="protein sequence ID" value="KAL2813869.1"/>
    <property type="molecule type" value="Genomic_DNA"/>
</dbReference>